<keyword evidence="1" id="KW-0732">Signal</keyword>
<dbReference type="AlphaFoldDB" id="A0A2V3ZZB9"/>
<evidence type="ECO:0000256" key="1">
    <source>
        <dbReference type="SAM" id="SignalP"/>
    </source>
</evidence>
<keyword evidence="3" id="KW-1185">Reference proteome</keyword>
<dbReference type="InterPro" id="IPR045398">
    <property type="entry name" value="DUF6515"/>
</dbReference>
<accession>A0A2V3ZZB9</accession>
<dbReference type="RefSeq" id="WP_110361513.1">
    <property type="nucleotide sequence ID" value="NZ_QFLI01000006.1"/>
</dbReference>
<dbReference type="Pfam" id="PF20125">
    <property type="entry name" value="DUF6515"/>
    <property type="match status" value="1"/>
</dbReference>
<proteinExistence type="predicted"/>
<organism evidence="2 3">
    <name type="scientific">Marinifilum breve</name>
    <dbReference type="NCBI Taxonomy" id="2184082"/>
    <lineage>
        <taxon>Bacteria</taxon>
        <taxon>Pseudomonadati</taxon>
        <taxon>Bacteroidota</taxon>
        <taxon>Bacteroidia</taxon>
        <taxon>Marinilabiliales</taxon>
        <taxon>Marinifilaceae</taxon>
    </lineage>
</organism>
<dbReference type="OrthoDB" id="1119524at2"/>
<feature type="signal peptide" evidence="1">
    <location>
        <begin position="1"/>
        <end position="26"/>
    </location>
</feature>
<sequence length="178" mass="20417">MKNLIKILAVVFLLSGGMLIPDKVQAKQVYKKVVVKHKRYKRYPAKGTHVLYVNSAKRIKHNKGVFYHANGIYYKKSTRGYKIVAAPVGNRVKVLPAKHVRIVLNGRNYFYHYGTYYIAIGKRYEIVTPPVGIQVDDLPNGYKLISKNGRTFYVVDGVFYKRVILKNGARVFQVVRVV</sequence>
<evidence type="ECO:0000313" key="2">
    <source>
        <dbReference type="EMBL" id="PXX99118.1"/>
    </source>
</evidence>
<dbReference type="Proteomes" id="UP000248079">
    <property type="component" value="Unassembled WGS sequence"/>
</dbReference>
<evidence type="ECO:0000313" key="3">
    <source>
        <dbReference type="Proteomes" id="UP000248079"/>
    </source>
</evidence>
<feature type="chain" id="PRO_5016142012" evidence="1">
    <location>
        <begin position="27"/>
        <end position="178"/>
    </location>
</feature>
<reference evidence="2 3" key="1">
    <citation type="submission" date="2018-05" db="EMBL/GenBank/DDBJ databases">
        <title>Marinifilum breve JC075T sp. nov., a marine bacterium isolated from Yongle Blue Hole in the South China Sea.</title>
        <authorList>
            <person name="Fu T."/>
        </authorList>
    </citation>
    <scope>NUCLEOTIDE SEQUENCE [LARGE SCALE GENOMIC DNA]</scope>
    <source>
        <strain evidence="2 3">JC075</strain>
    </source>
</reference>
<protein>
    <submittedName>
        <fullName evidence="2">Uncharacterized protein</fullName>
    </submittedName>
</protein>
<comment type="caution">
    <text evidence="2">The sequence shown here is derived from an EMBL/GenBank/DDBJ whole genome shotgun (WGS) entry which is preliminary data.</text>
</comment>
<gene>
    <name evidence="2" type="ORF">DF185_14675</name>
</gene>
<dbReference type="EMBL" id="QFLI01000006">
    <property type="protein sequence ID" value="PXX99118.1"/>
    <property type="molecule type" value="Genomic_DNA"/>
</dbReference>
<name>A0A2V3ZZB9_9BACT</name>